<keyword evidence="5" id="KW-0805">Transcription regulation</keyword>
<evidence type="ECO:0000256" key="2">
    <source>
        <dbReference type="ARBA" id="ARBA00017823"/>
    </source>
</evidence>
<evidence type="ECO:0000256" key="3">
    <source>
        <dbReference type="ARBA" id="ARBA00022491"/>
    </source>
</evidence>
<evidence type="ECO:0000256" key="8">
    <source>
        <dbReference type="ARBA" id="ARBA00030117"/>
    </source>
</evidence>
<feature type="compositionally biased region" description="Polar residues" evidence="9">
    <location>
        <begin position="36"/>
        <end position="51"/>
    </location>
</feature>
<feature type="domain" description="Anti-sigma-28 factor FlgM C-terminal" evidence="10">
    <location>
        <begin position="44"/>
        <end position="97"/>
    </location>
</feature>
<comment type="similarity">
    <text evidence="1">Belongs to the FlgM family.</text>
</comment>
<dbReference type="STRING" id="364032.SAMN05443662_0601"/>
<dbReference type="Proteomes" id="UP000198461">
    <property type="component" value="Unassembled WGS sequence"/>
</dbReference>
<keyword evidence="4" id="KW-1005">Bacterial flagellum biogenesis</keyword>
<comment type="function">
    <text evidence="7">Responsible for the coupling of flagellin expression to flagellar assembly by preventing expression of the flagellin genes when a component of the middle class of proteins is defective. It negatively regulates flagellar genes by inhibiting the activity of FliA by directly binding to FliA.</text>
</comment>
<dbReference type="EMBL" id="FSRE01000001">
    <property type="protein sequence ID" value="SIN78177.1"/>
    <property type="molecule type" value="Genomic_DNA"/>
</dbReference>
<dbReference type="GO" id="GO:0044781">
    <property type="term" value="P:bacterial-type flagellum organization"/>
    <property type="evidence" value="ECO:0007669"/>
    <property type="project" value="UniProtKB-KW"/>
</dbReference>
<dbReference type="InterPro" id="IPR007412">
    <property type="entry name" value="FlgM"/>
</dbReference>
<evidence type="ECO:0000259" key="10">
    <source>
        <dbReference type="Pfam" id="PF04316"/>
    </source>
</evidence>
<dbReference type="InterPro" id="IPR031316">
    <property type="entry name" value="FlgM_C"/>
</dbReference>
<reference evidence="12" key="1">
    <citation type="submission" date="2016-11" db="EMBL/GenBank/DDBJ databases">
        <authorList>
            <person name="Varghese N."/>
            <person name="Submissions S."/>
        </authorList>
    </citation>
    <scope>NUCLEOTIDE SEQUENCE [LARGE SCALE GENOMIC DNA]</scope>
    <source>
        <strain evidence="12">DSM 17737</strain>
    </source>
</reference>
<keyword evidence="3" id="KW-0678">Repressor</keyword>
<feature type="region of interest" description="Disordered" evidence="9">
    <location>
        <begin position="1"/>
        <end position="51"/>
    </location>
</feature>
<organism evidence="11 12">
    <name type="scientific">Sulfurivirga caldicuralii</name>
    <dbReference type="NCBI Taxonomy" id="364032"/>
    <lineage>
        <taxon>Bacteria</taxon>
        <taxon>Pseudomonadati</taxon>
        <taxon>Pseudomonadota</taxon>
        <taxon>Gammaproteobacteria</taxon>
        <taxon>Thiotrichales</taxon>
        <taxon>Piscirickettsiaceae</taxon>
        <taxon>Sulfurivirga</taxon>
    </lineage>
</organism>
<dbReference type="NCBIfam" id="TIGR03824">
    <property type="entry name" value="FlgM_jcvi"/>
    <property type="match status" value="1"/>
</dbReference>
<dbReference type="SUPFAM" id="SSF101498">
    <property type="entry name" value="Anti-sigma factor FlgM"/>
    <property type="match status" value="1"/>
</dbReference>
<evidence type="ECO:0000256" key="9">
    <source>
        <dbReference type="SAM" id="MobiDB-lite"/>
    </source>
</evidence>
<evidence type="ECO:0000256" key="6">
    <source>
        <dbReference type="ARBA" id="ARBA00023163"/>
    </source>
</evidence>
<feature type="compositionally biased region" description="Basic and acidic residues" evidence="9">
    <location>
        <begin position="17"/>
        <end position="26"/>
    </location>
</feature>
<dbReference type="GO" id="GO:0045892">
    <property type="term" value="P:negative regulation of DNA-templated transcription"/>
    <property type="evidence" value="ECO:0007669"/>
    <property type="project" value="InterPro"/>
</dbReference>
<evidence type="ECO:0000256" key="5">
    <source>
        <dbReference type="ARBA" id="ARBA00023015"/>
    </source>
</evidence>
<evidence type="ECO:0000256" key="4">
    <source>
        <dbReference type="ARBA" id="ARBA00022795"/>
    </source>
</evidence>
<evidence type="ECO:0000256" key="1">
    <source>
        <dbReference type="ARBA" id="ARBA00005322"/>
    </source>
</evidence>
<keyword evidence="6" id="KW-0804">Transcription</keyword>
<evidence type="ECO:0000313" key="12">
    <source>
        <dbReference type="Proteomes" id="UP000198461"/>
    </source>
</evidence>
<dbReference type="RefSeq" id="WP_074200886.1">
    <property type="nucleotide sequence ID" value="NZ_FSRE01000001.1"/>
</dbReference>
<dbReference type="AlphaFoldDB" id="A0A1N6E5H5"/>
<protein>
    <recommendedName>
        <fullName evidence="2">Negative regulator of flagellin synthesis</fullName>
    </recommendedName>
    <alternativeName>
        <fullName evidence="8">Anti-sigma-28 factor</fullName>
    </alternativeName>
</protein>
<evidence type="ECO:0000313" key="11">
    <source>
        <dbReference type="EMBL" id="SIN78177.1"/>
    </source>
</evidence>
<accession>A0A1N6E5H5</accession>
<proteinExistence type="inferred from homology"/>
<dbReference type="InterPro" id="IPR035890">
    <property type="entry name" value="Anti-sigma-28_factor_FlgM_sf"/>
</dbReference>
<keyword evidence="12" id="KW-1185">Reference proteome</keyword>
<sequence length="105" mass="11306">MDIKHINSALQNTRQNDAARKADEPQAKGAEARSGQAGTNGAEQVSVTDASRQAQALNEKARDVQVDNREKIEALKQAIAEGSYDVDVQAVAKKLLQTEALFSTL</sequence>
<dbReference type="Pfam" id="PF04316">
    <property type="entry name" value="FlgM"/>
    <property type="match status" value="1"/>
</dbReference>
<evidence type="ECO:0000256" key="7">
    <source>
        <dbReference type="ARBA" id="ARBA00024739"/>
    </source>
</evidence>
<gene>
    <name evidence="11" type="ORF">SAMN05443662_0601</name>
</gene>
<name>A0A1N6E5H5_9GAMM</name>
<dbReference type="OrthoDB" id="5738369at2"/>